<feature type="transmembrane region" description="Helical" evidence="6">
    <location>
        <begin position="57"/>
        <end position="77"/>
    </location>
</feature>
<gene>
    <name evidence="8" type="ORF">GCM10010358_50160</name>
</gene>
<dbReference type="GO" id="GO:0005886">
    <property type="term" value="C:plasma membrane"/>
    <property type="evidence" value="ECO:0007669"/>
    <property type="project" value="UniProtKB-SubCell"/>
</dbReference>
<dbReference type="InterPro" id="IPR020846">
    <property type="entry name" value="MFS_dom"/>
</dbReference>
<evidence type="ECO:0000256" key="5">
    <source>
        <dbReference type="SAM" id="MobiDB-lite"/>
    </source>
</evidence>
<keyword evidence="3 6" id="KW-1133">Transmembrane helix</keyword>
<dbReference type="InterPro" id="IPR050327">
    <property type="entry name" value="Proton-linked_MCT"/>
</dbReference>
<evidence type="ECO:0000256" key="1">
    <source>
        <dbReference type="ARBA" id="ARBA00004651"/>
    </source>
</evidence>
<feature type="transmembrane region" description="Helical" evidence="6">
    <location>
        <begin position="115"/>
        <end position="139"/>
    </location>
</feature>
<dbReference type="PROSITE" id="PS50850">
    <property type="entry name" value="MFS"/>
    <property type="match status" value="1"/>
</dbReference>
<feature type="transmembrane region" description="Helical" evidence="6">
    <location>
        <begin position="28"/>
        <end position="50"/>
    </location>
</feature>
<reference evidence="8" key="2">
    <citation type="submission" date="2020-09" db="EMBL/GenBank/DDBJ databases">
        <authorList>
            <person name="Sun Q."/>
            <person name="Ohkuma M."/>
        </authorList>
    </citation>
    <scope>NUCLEOTIDE SEQUENCE</scope>
    <source>
        <strain evidence="8">JCM 4790</strain>
    </source>
</reference>
<evidence type="ECO:0000313" key="8">
    <source>
        <dbReference type="EMBL" id="GGX90091.1"/>
    </source>
</evidence>
<feature type="transmembrane region" description="Helical" evidence="6">
    <location>
        <begin position="211"/>
        <end position="233"/>
    </location>
</feature>
<evidence type="ECO:0000256" key="4">
    <source>
        <dbReference type="ARBA" id="ARBA00023136"/>
    </source>
</evidence>
<protein>
    <submittedName>
        <fullName evidence="8">MFS transporter</fullName>
    </submittedName>
</protein>
<comment type="subcellular location">
    <subcellularLocation>
        <location evidence="1">Cell membrane</location>
        <topology evidence="1">Multi-pass membrane protein</topology>
    </subcellularLocation>
</comment>
<feature type="compositionally biased region" description="Basic and acidic residues" evidence="5">
    <location>
        <begin position="397"/>
        <end position="407"/>
    </location>
</feature>
<feature type="domain" description="Major facilitator superfamily (MFS) profile" evidence="7">
    <location>
        <begin position="1"/>
        <end position="392"/>
    </location>
</feature>
<feature type="transmembrane region" description="Helical" evidence="6">
    <location>
        <begin position="337"/>
        <end position="356"/>
    </location>
</feature>
<dbReference type="InterPro" id="IPR011701">
    <property type="entry name" value="MFS"/>
</dbReference>
<feature type="transmembrane region" description="Helical" evidence="6">
    <location>
        <begin position="277"/>
        <end position="298"/>
    </location>
</feature>
<evidence type="ECO:0000313" key="9">
    <source>
        <dbReference type="Proteomes" id="UP000619244"/>
    </source>
</evidence>
<keyword evidence="9" id="KW-1185">Reference proteome</keyword>
<dbReference type="PANTHER" id="PTHR11360:SF284">
    <property type="entry name" value="EG:103B4.3 PROTEIN-RELATED"/>
    <property type="match status" value="1"/>
</dbReference>
<evidence type="ECO:0000256" key="3">
    <source>
        <dbReference type="ARBA" id="ARBA00022989"/>
    </source>
</evidence>
<feature type="transmembrane region" description="Helical" evidence="6">
    <location>
        <begin position="304"/>
        <end position="325"/>
    </location>
</feature>
<dbReference type="CDD" id="cd17355">
    <property type="entry name" value="MFS_YcxA_like"/>
    <property type="match status" value="1"/>
</dbReference>
<dbReference type="GO" id="GO:0022857">
    <property type="term" value="F:transmembrane transporter activity"/>
    <property type="evidence" value="ECO:0007669"/>
    <property type="project" value="InterPro"/>
</dbReference>
<comment type="caution">
    <text evidence="8">The sequence shown here is derived from an EMBL/GenBank/DDBJ whole genome shotgun (WGS) entry which is preliminary data.</text>
</comment>
<evidence type="ECO:0000256" key="6">
    <source>
        <dbReference type="SAM" id="Phobius"/>
    </source>
</evidence>
<evidence type="ECO:0000259" key="7">
    <source>
        <dbReference type="PROSITE" id="PS50850"/>
    </source>
</evidence>
<feature type="region of interest" description="Disordered" evidence="5">
    <location>
        <begin position="388"/>
        <end position="417"/>
    </location>
</feature>
<dbReference type="AlphaFoldDB" id="A0A918NRN7"/>
<keyword evidence="2 6" id="KW-0812">Transmembrane</keyword>
<feature type="transmembrane region" description="Helical" evidence="6">
    <location>
        <begin position="368"/>
        <end position="387"/>
    </location>
</feature>
<dbReference type="InterPro" id="IPR036259">
    <property type="entry name" value="MFS_trans_sf"/>
</dbReference>
<organism evidence="8 9">
    <name type="scientific">Streptomyces minutiscleroticus</name>
    <dbReference type="NCBI Taxonomy" id="68238"/>
    <lineage>
        <taxon>Bacteria</taxon>
        <taxon>Bacillati</taxon>
        <taxon>Actinomycetota</taxon>
        <taxon>Actinomycetes</taxon>
        <taxon>Kitasatosporales</taxon>
        <taxon>Streptomycetaceae</taxon>
        <taxon>Streptomyces</taxon>
    </lineage>
</organism>
<proteinExistence type="predicted"/>
<dbReference type="EMBL" id="BMVU01000027">
    <property type="protein sequence ID" value="GGX90091.1"/>
    <property type="molecule type" value="Genomic_DNA"/>
</dbReference>
<name>A0A918NRN7_9ACTN</name>
<evidence type="ECO:0000256" key="2">
    <source>
        <dbReference type="ARBA" id="ARBA00022692"/>
    </source>
</evidence>
<keyword evidence="4 6" id="KW-0472">Membrane</keyword>
<dbReference type="SUPFAM" id="SSF103473">
    <property type="entry name" value="MFS general substrate transporter"/>
    <property type="match status" value="1"/>
</dbReference>
<reference evidence="8" key="1">
    <citation type="journal article" date="2014" name="Int. J. Syst. Evol. Microbiol.">
        <title>Complete genome sequence of Corynebacterium casei LMG S-19264T (=DSM 44701T), isolated from a smear-ripened cheese.</title>
        <authorList>
            <consortium name="US DOE Joint Genome Institute (JGI-PGF)"/>
            <person name="Walter F."/>
            <person name="Albersmeier A."/>
            <person name="Kalinowski J."/>
            <person name="Ruckert C."/>
        </authorList>
    </citation>
    <scope>NUCLEOTIDE SEQUENCE</scope>
    <source>
        <strain evidence="8">JCM 4790</strain>
    </source>
</reference>
<dbReference type="Proteomes" id="UP000619244">
    <property type="component" value="Unassembled WGS sequence"/>
</dbReference>
<dbReference type="Pfam" id="PF07690">
    <property type="entry name" value="MFS_1"/>
    <property type="match status" value="1"/>
</dbReference>
<feature type="transmembrane region" description="Helical" evidence="6">
    <location>
        <begin position="245"/>
        <end position="265"/>
    </location>
</feature>
<dbReference type="PANTHER" id="PTHR11360">
    <property type="entry name" value="MONOCARBOXYLATE TRANSPORTER"/>
    <property type="match status" value="1"/>
</dbReference>
<accession>A0A918NRN7</accession>
<feature type="transmembrane region" description="Helical" evidence="6">
    <location>
        <begin position="83"/>
        <end position="103"/>
    </location>
</feature>
<dbReference type="Gene3D" id="1.20.1250.20">
    <property type="entry name" value="MFS general substrate transporter like domains"/>
    <property type="match status" value="2"/>
</dbReference>
<feature type="transmembrane region" description="Helical" evidence="6">
    <location>
        <begin position="145"/>
        <end position="167"/>
    </location>
</feature>
<sequence>MTAGVFTTVPGLLATPLHDQYAWDRGQIALAASVNMVLFGLTAPFAAALADRVGVRRVATGALLLVAAGALLTTGLSQPWHLVLYWGVLIGAGGGCLTMSFAAQLTGVWFVRRRGLVTGALGAAAHLGQLLFLPLLAWAVDHYHWRAPVVTLALAALVVAALVWLSLRDHPADAGVSPYGAQGFVPKPPPAAGAVRRTLSVLLAASRTGTFWLLAGLFVLCGATTNGIMWSNWVPSAHDHGMRTTAAASLLSLVGVFSSLGAVLSGWLTDRFDPRRLLCLYFAVRALTLFALPAVLSARITPSLIAFVVVYGLVDVATVPPVIALGRRAYGDDGPIVFGWVNAAHQLGAGASSFLGAAARDVFGTYDVVWTALGVACVAAALSAPAARPGRRHGDRRGRPTRPDRARHVGSGGPAPS</sequence>